<dbReference type="AlphaFoldDB" id="A0A510KM73"/>
<feature type="transmembrane region" description="Helical" evidence="1">
    <location>
        <begin position="81"/>
        <end position="98"/>
    </location>
</feature>
<keyword evidence="1" id="KW-1133">Transmembrane helix</keyword>
<sequence length="134" mass="15406">MPKLIINNLNIKEKNADKNGTTGYRVKIDGGNPIEFRKKYLEIQVSKGEHEVTIFRTGLKKVVKKIKVVGKEVKVSVRIDVSLPIMMVILQLIINNFVFPKPSLLRTSSSIIFLVLFLYLMFMREVIKVDVEEE</sequence>
<organism evidence="2 3">
    <name type="scientific">Leptotrichia trevisanii</name>
    <dbReference type="NCBI Taxonomy" id="109328"/>
    <lineage>
        <taxon>Bacteria</taxon>
        <taxon>Fusobacteriati</taxon>
        <taxon>Fusobacteriota</taxon>
        <taxon>Fusobacteriia</taxon>
        <taxon>Fusobacteriales</taxon>
        <taxon>Leptotrichiaceae</taxon>
        <taxon>Leptotrichia</taxon>
    </lineage>
</organism>
<keyword evidence="1" id="KW-0812">Transmembrane</keyword>
<dbReference type="RefSeq" id="WP_146997073.1">
    <property type="nucleotide sequence ID" value="NZ_AP019840.1"/>
</dbReference>
<keyword evidence="1" id="KW-0472">Membrane</keyword>
<evidence type="ECO:0000313" key="2">
    <source>
        <dbReference type="EMBL" id="BBM52798.1"/>
    </source>
</evidence>
<proteinExistence type="predicted"/>
<gene>
    <name evidence="2" type="ORF">JMUB3935_1778</name>
</gene>
<evidence type="ECO:0000313" key="3">
    <source>
        <dbReference type="Proteomes" id="UP000321378"/>
    </source>
</evidence>
<reference evidence="2 3" key="1">
    <citation type="submission" date="2019-07" db="EMBL/GenBank/DDBJ databases">
        <title>Complete Genome Sequence of Leptotrichia trevisanii Strain JMUB3935.</title>
        <authorList>
            <person name="Watanabe S."/>
            <person name="Cui L."/>
        </authorList>
    </citation>
    <scope>NUCLEOTIDE SEQUENCE [LARGE SCALE GENOMIC DNA]</scope>
    <source>
        <strain evidence="2 3">JMUB3935</strain>
    </source>
</reference>
<protein>
    <submittedName>
        <fullName evidence="2">Uncharacterized protein</fullName>
    </submittedName>
</protein>
<dbReference type="Proteomes" id="UP000321378">
    <property type="component" value="Chromosome"/>
</dbReference>
<dbReference type="EMBL" id="AP019840">
    <property type="protein sequence ID" value="BBM52798.1"/>
    <property type="molecule type" value="Genomic_DNA"/>
</dbReference>
<dbReference type="STRING" id="1122173.GCA_000482505_01042"/>
<evidence type="ECO:0000256" key="1">
    <source>
        <dbReference type="SAM" id="Phobius"/>
    </source>
</evidence>
<name>A0A510KM73_9FUSO</name>
<accession>A0A510KM73</accession>
<feature type="transmembrane region" description="Helical" evidence="1">
    <location>
        <begin position="104"/>
        <end position="122"/>
    </location>
</feature>